<dbReference type="RefSeq" id="WP_166094005.1">
    <property type="nucleotide sequence ID" value="NZ_CP049871.1"/>
</dbReference>
<evidence type="ECO:0008006" key="4">
    <source>
        <dbReference type="Google" id="ProtNLM"/>
    </source>
</evidence>
<dbReference type="Proteomes" id="UP000502502">
    <property type="component" value="Chromosome"/>
</dbReference>
<keyword evidence="3" id="KW-1185">Reference proteome</keyword>
<evidence type="ECO:0000256" key="1">
    <source>
        <dbReference type="SAM" id="MobiDB-lite"/>
    </source>
</evidence>
<sequence>MAEQDTGLPEGTDKVIDGSMETGGGTEGRAQASSASSAAGASDSGGSTPGAATAGSTTGSTSALMDRVRSSGRDLSGQAGEKARGLLGQGIERSSEALANVSRMIGDTADGIEERLGAEYGDYARRAASAIEGTANSLASKNPDELIDDTRQFIRKSPGVALAGAAIVGFAVARLLKSGLGSGSDRDNGDRSDRG</sequence>
<accession>A0A6G7ZN97</accession>
<gene>
    <name evidence="2" type="ORF">G7078_05965</name>
</gene>
<organism evidence="2 3">
    <name type="scientific">Sphingomonas sinipercae</name>
    <dbReference type="NCBI Taxonomy" id="2714944"/>
    <lineage>
        <taxon>Bacteria</taxon>
        <taxon>Pseudomonadati</taxon>
        <taxon>Pseudomonadota</taxon>
        <taxon>Alphaproteobacteria</taxon>
        <taxon>Sphingomonadales</taxon>
        <taxon>Sphingomonadaceae</taxon>
        <taxon>Sphingomonas</taxon>
    </lineage>
</organism>
<reference evidence="2 3" key="1">
    <citation type="submission" date="2020-03" db="EMBL/GenBank/DDBJ databases">
        <title>Sphingomonas sp. nov., isolated from fish.</title>
        <authorList>
            <person name="Hyun D.-W."/>
            <person name="Bae J.-W."/>
        </authorList>
    </citation>
    <scope>NUCLEOTIDE SEQUENCE [LARGE SCALE GENOMIC DNA]</scope>
    <source>
        <strain evidence="2 3">HDW15C</strain>
    </source>
</reference>
<feature type="region of interest" description="Disordered" evidence="1">
    <location>
        <begin position="1"/>
        <end position="91"/>
    </location>
</feature>
<feature type="compositionally biased region" description="Low complexity" evidence="1">
    <location>
        <begin position="30"/>
        <end position="63"/>
    </location>
</feature>
<proteinExistence type="predicted"/>
<name>A0A6G7ZN97_9SPHN</name>
<evidence type="ECO:0000313" key="3">
    <source>
        <dbReference type="Proteomes" id="UP000502502"/>
    </source>
</evidence>
<dbReference type="KEGG" id="ssin:G7078_05965"/>
<protein>
    <recommendedName>
        <fullName evidence="4">DUF883 family protein</fullName>
    </recommendedName>
</protein>
<dbReference type="AlphaFoldDB" id="A0A6G7ZN97"/>
<evidence type="ECO:0000313" key="2">
    <source>
        <dbReference type="EMBL" id="QIL02380.1"/>
    </source>
</evidence>
<dbReference type="EMBL" id="CP049871">
    <property type="protein sequence ID" value="QIL02380.1"/>
    <property type="molecule type" value="Genomic_DNA"/>
</dbReference>